<dbReference type="InterPro" id="IPR011119">
    <property type="entry name" value="Unchr_helicase_relaxase_TraI"/>
</dbReference>
<organism evidence="3 4">
    <name type="scientific">Nitrosomonas mobilis</name>
    <dbReference type="NCBI Taxonomy" id="51642"/>
    <lineage>
        <taxon>Bacteria</taxon>
        <taxon>Pseudomonadati</taxon>
        <taxon>Pseudomonadota</taxon>
        <taxon>Betaproteobacteria</taxon>
        <taxon>Nitrosomonadales</taxon>
        <taxon>Nitrosomonadaceae</taxon>
        <taxon>Nitrosomonas</taxon>
    </lineage>
</organism>
<evidence type="ECO:0000313" key="4">
    <source>
        <dbReference type="Proteomes" id="UP000198729"/>
    </source>
</evidence>
<keyword evidence="4" id="KW-1185">Reference proteome</keyword>
<proteinExistence type="predicted"/>
<dbReference type="InterPro" id="IPR003607">
    <property type="entry name" value="HD/PDEase_dom"/>
</dbReference>
<dbReference type="STRING" id="51642.NSMM_330005"/>
<dbReference type="CDD" id="cd00077">
    <property type="entry name" value="HDc"/>
    <property type="match status" value="1"/>
</dbReference>
<evidence type="ECO:0000259" key="2">
    <source>
        <dbReference type="Pfam" id="PF07514"/>
    </source>
</evidence>
<evidence type="ECO:0000256" key="1">
    <source>
        <dbReference type="SAM" id="MobiDB-lite"/>
    </source>
</evidence>
<name>A0A1G5SCR6_9PROT</name>
<evidence type="ECO:0000313" key="3">
    <source>
        <dbReference type="EMBL" id="SCZ84985.1"/>
    </source>
</evidence>
<dbReference type="OrthoDB" id="6190309at2"/>
<reference evidence="3 4" key="1">
    <citation type="submission" date="2016-10" db="EMBL/GenBank/DDBJ databases">
        <authorList>
            <person name="de Groot N.N."/>
        </authorList>
    </citation>
    <scope>NUCLEOTIDE SEQUENCE [LARGE SCALE GENOMIC DNA]</scope>
    <source>
        <strain evidence="3">1</strain>
    </source>
</reference>
<gene>
    <name evidence="3" type="ORF">NSMM_330005</name>
</gene>
<dbReference type="AlphaFoldDB" id="A0A1G5SCR6"/>
<accession>A0A1G5SCR6</accession>
<dbReference type="Proteomes" id="UP000198729">
    <property type="component" value="Unassembled WGS sequence"/>
</dbReference>
<feature type="compositionally biased region" description="Polar residues" evidence="1">
    <location>
        <begin position="587"/>
        <end position="603"/>
    </location>
</feature>
<dbReference type="Gene3D" id="1.10.3210.40">
    <property type="match status" value="1"/>
</dbReference>
<feature type="domain" description="Uncharacterised" evidence="2">
    <location>
        <begin position="71"/>
        <end position="377"/>
    </location>
</feature>
<sequence length="707" mass="79115">MGSPEPDHWTRHQGFLIMLTSLLRFLKLLLLPDGDKASPNHLVPAARHWQDKDIPRYPPFMQGLPVIPVEKLLHTQTALIERIKNTTGITQTQFNQYYRPVIEKFSSYAHLLPASQSHHHRGAGGLFRHSLEVALYALQSSEKVLLDIAQTPAKRRELEPRLQLVTFLAALCHDAGKPVTDMTITNHDRSAIWRPIRESLHAWATRQKVTTYFLDWREGRNRQHTAMANLVADRIIGTEALAWIEEGSIELIIWLMESLNSNPSVTNPIFDLVIRADQASVERDLKTIGATMAGYDLGVPVERILTDIMRRLTKEGVWTINEPGARVWKLSGSTYLVWPAAGEDIARVIREERMLGLARTSEGILDMLVERDIAQIKEGQSPYWKIAPACLKEKIKDIRLQAIRLKDDVIVSAMPLQTVEGEVIDDTCVQLEAPEAATQSPSVKSSVIVEVNQEPPATLQTNQPAKKEAASLSQPALPVLPNELELDFPDNESGRILQVLRDAVASKRKQWGQDVLLDDNGYLLIRWPDAFSDCALPLKNILDALSDQKWLWIDPVTPWKKVVDAEINGQITKAIRLEKSISASLSGMSCKPVSSSREITSMSVKPETDKKPSLPLQQPAPSPEESSVKPESTTGKRGFPALKELIAIAQLEDIKADQDGWLVLDRKLLAKSVRAAGYRFTVVFLNSLVKDNPDRLSSEGTLIRLKL</sequence>
<feature type="region of interest" description="Disordered" evidence="1">
    <location>
        <begin position="587"/>
        <end position="636"/>
    </location>
</feature>
<protein>
    <submittedName>
        <fullName evidence="3">Relaxase</fullName>
    </submittedName>
</protein>
<dbReference type="EMBL" id="FMWO01000040">
    <property type="protein sequence ID" value="SCZ84985.1"/>
    <property type="molecule type" value="Genomic_DNA"/>
</dbReference>
<dbReference type="Pfam" id="PF07514">
    <property type="entry name" value="TraI_2"/>
    <property type="match status" value="1"/>
</dbReference>
<dbReference type="NCBIfam" id="NF041494">
    <property type="entry name" value="MobH"/>
    <property type="match status" value="1"/>
</dbReference>
<feature type="compositionally biased region" description="Low complexity" evidence="1">
    <location>
        <begin position="613"/>
        <end position="632"/>
    </location>
</feature>